<accession>A0A8S5V1T8</accession>
<protein>
    <submittedName>
        <fullName evidence="1">Uncharacterized protein</fullName>
    </submittedName>
</protein>
<dbReference type="EMBL" id="BK016182">
    <property type="protein sequence ID" value="DAG00712.1"/>
    <property type="molecule type" value="Genomic_DNA"/>
</dbReference>
<sequence>MDAITNKNFIKALQYFPKWMQIRRRPYKSNAGYYGCYYE</sequence>
<name>A0A8S5V1T8_9CAUD</name>
<evidence type="ECO:0000313" key="1">
    <source>
        <dbReference type="EMBL" id="DAG00712.1"/>
    </source>
</evidence>
<reference evidence="1" key="1">
    <citation type="journal article" date="2021" name="Proc. Natl. Acad. Sci. U.S.A.">
        <title>A Catalog of Tens of Thousands of Viruses from Human Metagenomes Reveals Hidden Associations with Chronic Diseases.</title>
        <authorList>
            <person name="Tisza M.J."/>
            <person name="Buck C.B."/>
        </authorList>
    </citation>
    <scope>NUCLEOTIDE SEQUENCE</scope>
    <source>
        <strain evidence="1">CtJ2i1</strain>
    </source>
</reference>
<proteinExistence type="predicted"/>
<organism evidence="1">
    <name type="scientific">Myoviridae sp. ctJ2i1</name>
    <dbReference type="NCBI Taxonomy" id="2825079"/>
    <lineage>
        <taxon>Viruses</taxon>
        <taxon>Duplodnaviria</taxon>
        <taxon>Heunggongvirae</taxon>
        <taxon>Uroviricota</taxon>
        <taxon>Caudoviricetes</taxon>
    </lineage>
</organism>